<evidence type="ECO:0000313" key="2">
    <source>
        <dbReference type="Proteomes" id="UP000219068"/>
    </source>
</evidence>
<dbReference type="InterPro" id="IPR048444">
    <property type="entry name" value="DNMK"/>
</dbReference>
<name>A0A285TT26_9PROT</name>
<gene>
    <name evidence="1" type="ORF">SAMN05428964_105288</name>
</gene>
<dbReference type="AlphaFoldDB" id="A0A285TT26"/>
<evidence type="ECO:0000313" key="1">
    <source>
        <dbReference type="EMBL" id="SOC27138.1"/>
    </source>
</evidence>
<dbReference type="EMBL" id="OBMM01000005">
    <property type="protein sequence ID" value="SOC27138.1"/>
    <property type="molecule type" value="Genomic_DNA"/>
</dbReference>
<dbReference type="Gene3D" id="3.40.50.300">
    <property type="entry name" value="P-loop containing nucleotide triphosphate hydrolases"/>
    <property type="match status" value="1"/>
</dbReference>
<sequence>MTQTKLGNRLIGVHGKKRAGKGSTSDYLVSQHGYVLIKFADPLKDMIRVLFRYFSLDEETIERLIEGDLKEVPQEILRGSTSRLAMQKLGTEWRRMISERLWIDIARSRIEKHLAEGKNVVVDDVRFPDEFDLVKEVGGVTCRVYRDTADEAAKSDTHASEKGLPSEDFDVTLDNNGTFEQLYAQIDRQLI</sequence>
<dbReference type="Pfam" id="PF21448">
    <property type="entry name" value="DNMK"/>
    <property type="match status" value="1"/>
</dbReference>
<proteinExistence type="predicted"/>
<dbReference type="SUPFAM" id="SSF52540">
    <property type="entry name" value="P-loop containing nucleoside triphosphate hydrolases"/>
    <property type="match status" value="1"/>
</dbReference>
<reference evidence="1 2" key="1">
    <citation type="submission" date="2017-08" db="EMBL/GenBank/DDBJ databases">
        <authorList>
            <person name="de Groot N.N."/>
        </authorList>
    </citation>
    <scope>NUCLEOTIDE SEQUENCE [LARGE SCALE GENOMIC DNA]</scope>
    <source>
        <strain evidence="1 2">USBA 78</strain>
    </source>
</reference>
<accession>A0A285TT26</accession>
<evidence type="ECO:0008006" key="3">
    <source>
        <dbReference type="Google" id="ProtNLM"/>
    </source>
</evidence>
<dbReference type="InterPro" id="IPR027417">
    <property type="entry name" value="P-loop_NTPase"/>
</dbReference>
<dbReference type="Proteomes" id="UP000219068">
    <property type="component" value="Unassembled WGS sequence"/>
</dbReference>
<dbReference type="RefSeq" id="WP_097052843.1">
    <property type="nucleotide sequence ID" value="NZ_OBMM01000005.1"/>
</dbReference>
<organism evidence="1 2">
    <name type="scientific">Thalassospira xiamenensis</name>
    <dbReference type="NCBI Taxonomy" id="220697"/>
    <lineage>
        <taxon>Bacteria</taxon>
        <taxon>Pseudomonadati</taxon>
        <taxon>Pseudomonadota</taxon>
        <taxon>Alphaproteobacteria</taxon>
        <taxon>Rhodospirillales</taxon>
        <taxon>Thalassospiraceae</taxon>
        <taxon>Thalassospira</taxon>
    </lineage>
</organism>
<protein>
    <recommendedName>
        <fullName evidence="3">Dephospho-CoA kinase</fullName>
    </recommendedName>
</protein>